<dbReference type="OrthoDB" id="77911at2759"/>
<keyword evidence="3" id="KW-1185">Reference proteome</keyword>
<sequence>MAVLLAQTSLLQRKAADRPVARSFHDKPSPCEPKATTSISQVCCRMSSSVEQPAGPTGGRSVFCMPVHKDLSVCLSVSVGVANGNGATVLRRQEVSSPTTASGQGGGADVFFRLPSGVFYQVVRQGSGPKPTRDQTVKYDLIEWRDDFDGQRKKYDLGGLEGRVSWQQEWLQEVFTDMRVGEVRRVLVPFNRLSSRGTLSLVRYIQYSLVAIL</sequence>
<evidence type="ECO:0000256" key="1">
    <source>
        <dbReference type="SAM" id="MobiDB-lite"/>
    </source>
</evidence>
<dbReference type="InterPro" id="IPR046357">
    <property type="entry name" value="PPIase_dom_sf"/>
</dbReference>
<dbReference type="SUPFAM" id="SSF54534">
    <property type="entry name" value="FKBP-like"/>
    <property type="match status" value="1"/>
</dbReference>
<dbReference type="VEuPathDB" id="CryptoDB:Vbra_14317"/>
<dbReference type="Proteomes" id="UP000041254">
    <property type="component" value="Unassembled WGS sequence"/>
</dbReference>
<dbReference type="Gene3D" id="3.10.50.40">
    <property type="match status" value="1"/>
</dbReference>
<dbReference type="InParanoid" id="A0A0G4F2K4"/>
<name>A0A0G4F2K4_VITBC</name>
<accession>A0A0G4F2K4</accession>
<evidence type="ECO:0000313" key="3">
    <source>
        <dbReference type="Proteomes" id="UP000041254"/>
    </source>
</evidence>
<dbReference type="PhylomeDB" id="A0A0G4F2K4"/>
<dbReference type="GO" id="GO:0003755">
    <property type="term" value="F:peptidyl-prolyl cis-trans isomerase activity"/>
    <property type="evidence" value="ECO:0007669"/>
    <property type="project" value="InterPro"/>
</dbReference>
<organism evidence="2 3">
    <name type="scientific">Vitrella brassicaformis (strain CCMP3155)</name>
    <dbReference type="NCBI Taxonomy" id="1169540"/>
    <lineage>
        <taxon>Eukaryota</taxon>
        <taxon>Sar</taxon>
        <taxon>Alveolata</taxon>
        <taxon>Colpodellida</taxon>
        <taxon>Vitrellaceae</taxon>
        <taxon>Vitrella</taxon>
    </lineage>
</organism>
<dbReference type="AlphaFoldDB" id="A0A0G4F2K4"/>
<reference evidence="2 3" key="1">
    <citation type="submission" date="2014-11" db="EMBL/GenBank/DDBJ databases">
        <authorList>
            <person name="Zhu J."/>
            <person name="Qi W."/>
            <person name="Song R."/>
        </authorList>
    </citation>
    <scope>NUCLEOTIDE SEQUENCE [LARGE SCALE GENOMIC DNA]</scope>
</reference>
<feature type="region of interest" description="Disordered" evidence="1">
    <location>
        <begin position="16"/>
        <end position="35"/>
    </location>
</feature>
<feature type="compositionally biased region" description="Basic and acidic residues" evidence="1">
    <location>
        <begin position="16"/>
        <end position="29"/>
    </location>
</feature>
<gene>
    <name evidence="2" type="ORF">Vbra_14317</name>
</gene>
<proteinExistence type="predicted"/>
<protein>
    <submittedName>
        <fullName evidence="2">Uncharacterized protein</fullName>
    </submittedName>
</protein>
<evidence type="ECO:0000313" key="2">
    <source>
        <dbReference type="EMBL" id="CEM05779.1"/>
    </source>
</evidence>
<dbReference type="EMBL" id="CDMY01000364">
    <property type="protein sequence ID" value="CEM05779.1"/>
    <property type="molecule type" value="Genomic_DNA"/>
</dbReference>